<dbReference type="AlphaFoldDB" id="A0A975XTV7"/>
<reference evidence="3" key="1">
    <citation type="submission" date="2020-11" db="EMBL/GenBank/DDBJ databases">
        <title>Azospira inquinata sp. nov.</title>
        <authorList>
            <person name="Moe W.M."/>
            <person name="Mikes M.C."/>
        </authorList>
    </citation>
    <scope>NUCLEOTIDE SEQUENCE</scope>
    <source>
        <strain evidence="3">Azo-3</strain>
    </source>
</reference>
<dbReference type="KEGG" id="aiq:Azoinq_09680"/>
<sequence>MNIVILGTGNMASGLAKQISKAGHRLHIVGRHPDKATALAARVGATAVAAGEAAAKAEVIIVATGYPEALPALGALGDLTGKVVVDITNPLTADFMGLTLGHSTSAAEEIAKALPGAQVVKAFNTVFAQVLEEGPDFGNGQVVPVFYAGDSERARETVRVLIESLGFRPVAAGGLKNARYLEPLAGLNIYFGYGAGQGTAIAPTWISRQ</sequence>
<protein>
    <submittedName>
        <fullName evidence="3">NAD(P)-binding domain-containing protein</fullName>
    </submittedName>
</protein>
<keyword evidence="4" id="KW-1185">Reference proteome</keyword>
<dbReference type="EMBL" id="CP064782">
    <property type="protein sequence ID" value="QWT48137.1"/>
    <property type="molecule type" value="Genomic_DNA"/>
</dbReference>
<evidence type="ECO:0000313" key="3">
    <source>
        <dbReference type="EMBL" id="QWT48137.1"/>
    </source>
</evidence>
<accession>A0A975XTV7</accession>
<dbReference type="PANTHER" id="PTHR14239">
    <property type="entry name" value="DUDULIN-RELATED"/>
    <property type="match status" value="1"/>
</dbReference>
<evidence type="ECO:0000256" key="1">
    <source>
        <dbReference type="ARBA" id="ARBA00023002"/>
    </source>
</evidence>
<name>A0A975XTV7_9RHOO</name>
<evidence type="ECO:0000313" key="4">
    <source>
        <dbReference type="Proteomes" id="UP000683428"/>
    </source>
</evidence>
<evidence type="ECO:0000259" key="2">
    <source>
        <dbReference type="Pfam" id="PF03807"/>
    </source>
</evidence>
<dbReference type="GO" id="GO:0016491">
    <property type="term" value="F:oxidoreductase activity"/>
    <property type="evidence" value="ECO:0007669"/>
    <property type="project" value="UniProtKB-KW"/>
</dbReference>
<proteinExistence type="predicted"/>
<organism evidence="3 4">
    <name type="scientific">Azospira inquinata</name>
    <dbReference type="NCBI Taxonomy" id="2785627"/>
    <lineage>
        <taxon>Bacteria</taxon>
        <taxon>Pseudomonadati</taxon>
        <taxon>Pseudomonadota</taxon>
        <taxon>Betaproteobacteria</taxon>
        <taxon>Rhodocyclales</taxon>
        <taxon>Rhodocyclaceae</taxon>
        <taxon>Azospira</taxon>
    </lineage>
</organism>
<dbReference type="InterPro" id="IPR028939">
    <property type="entry name" value="P5C_Rdtase_cat_N"/>
</dbReference>
<feature type="domain" description="Pyrroline-5-carboxylate reductase catalytic N-terminal" evidence="2">
    <location>
        <begin position="3"/>
        <end position="90"/>
    </location>
</feature>
<dbReference type="PANTHER" id="PTHR14239:SF10">
    <property type="entry name" value="REDUCTASE"/>
    <property type="match status" value="1"/>
</dbReference>
<gene>
    <name evidence="3" type="ORF">Azoinq_09680</name>
</gene>
<dbReference type="RefSeq" id="WP_216129605.1">
    <property type="nucleotide sequence ID" value="NZ_CP064782.1"/>
</dbReference>
<dbReference type="InterPro" id="IPR051267">
    <property type="entry name" value="STEAP_metalloreductase"/>
</dbReference>
<dbReference type="Pfam" id="PF03807">
    <property type="entry name" value="F420_oxidored"/>
    <property type="match status" value="1"/>
</dbReference>
<keyword evidence="1" id="KW-0560">Oxidoreductase</keyword>
<dbReference type="Proteomes" id="UP000683428">
    <property type="component" value="Chromosome"/>
</dbReference>